<evidence type="ECO:0000313" key="2">
    <source>
        <dbReference type="Proteomes" id="UP000281028"/>
    </source>
</evidence>
<proteinExistence type="predicted"/>
<dbReference type="Proteomes" id="UP000281028">
    <property type="component" value="Unassembled WGS sequence"/>
</dbReference>
<dbReference type="AlphaFoldDB" id="A0A9Q5DDV6"/>
<sequence>PPTTESQQGQPVVENGRLYFHSQEEFNSYIKKIFRKKETDREGFTSLFTTLSTSAQNSIDAPLSEEVKDFREFGFPQEYLVTLNRKGEVRIGDEIIWYHKGKKYFIPAANENDLENIKQQPSSIAKSFDTRLIKLGTTNPLGKIDIGLSGVDSRHIKEFYVFGNTQCRFVHEVATFYENTGGNNWTAYLVLRIKMEWRNCCDWHPATSPRDVKIDVTGSANLYNGVGTIPVSGSYLLGPGIILNEAEVVNSDYAVTLSAITGSGALLNGSHWALRLQGSIYHYVQNDYNYNAWTNVGTPLW</sequence>
<name>A0A9Q5DDV6_9BACT</name>
<evidence type="ECO:0000313" key="1">
    <source>
        <dbReference type="EMBL" id="NSL91211.1"/>
    </source>
</evidence>
<organism evidence="1 2">
    <name type="scientific">Chitinophaga solisilvae</name>
    <dbReference type="NCBI Taxonomy" id="1233460"/>
    <lineage>
        <taxon>Bacteria</taxon>
        <taxon>Pseudomonadati</taxon>
        <taxon>Bacteroidota</taxon>
        <taxon>Chitinophagia</taxon>
        <taxon>Chitinophagales</taxon>
        <taxon>Chitinophagaceae</taxon>
        <taxon>Chitinophaga</taxon>
    </lineage>
</organism>
<accession>A0A9Q5DDV6</accession>
<reference evidence="1" key="1">
    <citation type="submission" date="2020-05" db="EMBL/GenBank/DDBJ databases">
        <title>Chitinophaga laudate sp. nov., isolated from a tropical peat swamp.</title>
        <authorList>
            <person name="Goh C.B.S."/>
            <person name="Lee M.S."/>
            <person name="Parimannan S."/>
            <person name="Pasbakhsh P."/>
            <person name="Yule C.M."/>
            <person name="Rajandas H."/>
            <person name="Loke S."/>
            <person name="Croft L."/>
            <person name="Tan J.B.L."/>
        </authorList>
    </citation>
    <scope>NUCLEOTIDE SEQUENCE</scope>
    <source>
        <strain evidence="1">Mgbs1</strain>
    </source>
</reference>
<comment type="caution">
    <text evidence="1">The sequence shown here is derived from an EMBL/GenBank/DDBJ whole genome shotgun (WGS) entry which is preliminary data.</text>
</comment>
<protein>
    <submittedName>
        <fullName evidence="1">Uncharacterized protein</fullName>
    </submittedName>
</protein>
<gene>
    <name evidence="1" type="ORF">ECE50_030595</name>
</gene>
<dbReference type="EMBL" id="RIAR02000003">
    <property type="protein sequence ID" value="NSL91211.1"/>
    <property type="molecule type" value="Genomic_DNA"/>
</dbReference>
<keyword evidence="2" id="KW-1185">Reference proteome</keyword>
<feature type="non-terminal residue" evidence="1">
    <location>
        <position position="1"/>
    </location>
</feature>